<name>A0A4U8VSJ1_9NOCA</name>
<dbReference type="AlphaFoldDB" id="A0A4U8VSJ1"/>
<organism evidence="1 2">
    <name type="scientific">Nocardia cyriacigeorgica</name>
    <dbReference type="NCBI Taxonomy" id="135487"/>
    <lineage>
        <taxon>Bacteria</taxon>
        <taxon>Bacillati</taxon>
        <taxon>Actinomycetota</taxon>
        <taxon>Actinomycetes</taxon>
        <taxon>Mycobacteriales</taxon>
        <taxon>Nocardiaceae</taxon>
        <taxon>Nocardia</taxon>
    </lineage>
</organism>
<sequence>MCSPARCPACGKTTWSGCGARIEALRARSSPITGAGQRVAEARAASVTKMVAFTGLLCEAEPSRPFRDSVTI</sequence>
<protein>
    <submittedName>
        <fullName evidence="1">Uncharacterized protein</fullName>
    </submittedName>
</protein>
<evidence type="ECO:0000313" key="2">
    <source>
        <dbReference type="Proteomes" id="UP000290439"/>
    </source>
</evidence>
<reference evidence="1 2" key="1">
    <citation type="submission" date="2019-02" db="EMBL/GenBank/DDBJ databases">
        <authorList>
            <consortium name="Pathogen Informatics"/>
        </authorList>
    </citation>
    <scope>NUCLEOTIDE SEQUENCE [LARGE SCALE GENOMIC DNA]</scope>
    <source>
        <strain evidence="1 2">3012STDY6756504</strain>
    </source>
</reference>
<dbReference type="EMBL" id="LR215973">
    <property type="protein sequence ID" value="VFA96401.1"/>
    <property type="molecule type" value="Genomic_DNA"/>
</dbReference>
<accession>A0A4U8VSJ1</accession>
<dbReference type="Proteomes" id="UP000290439">
    <property type="component" value="Chromosome"/>
</dbReference>
<proteinExistence type="predicted"/>
<gene>
    <name evidence="1" type="ORF">NCTC10797_00150</name>
</gene>
<evidence type="ECO:0000313" key="1">
    <source>
        <dbReference type="EMBL" id="VFA96401.1"/>
    </source>
</evidence>